<evidence type="ECO:0000313" key="11">
    <source>
        <dbReference type="Proteomes" id="UP000185934"/>
    </source>
</evidence>
<dbReference type="KEGG" id="dfo:Dform_02198"/>
<dbReference type="Gene3D" id="1.10.10.10">
    <property type="entry name" value="Winged helix-like DNA-binding domain superfamily/Winged helix DNA-binding domain"/>
    <property type="match status" value="3"/>
</dbReference>
<sequence>MASSARYLFKGERLPLARRPGKPAQPRLLNEEGPDRPPKEPADACYQAALKLLGYRARTESEMRQRLTRKGFGETDIELTLGRLKSSGLIDDAAFARSWSENRSAGSPRSAYIIKRELKTKGIDAGTADEAVSAIDDGEAAYRAVLPRLKRLESLPPEESRRKLADFLRRRGFNWNTIERTLVRLKAQGVEPDEGSI</sequence>
<evidence type="ECO:0000256" key="3">
    <source>
        <dbReference type="ARBA" id="ARBA00018111"/>
    </source>
</evidence>
<name>A0A1P8FAM6_9CHLR</name>
<dbReference type="STRING" id="1839801.Dform_02198"/>
<dbReference type="HAMAP" id="MF_01114">
    <property type="entry name" value="RecX"/>
    <property type="match status" value="1"/>
</dbReference>
<dbReference type="GO" id="GO:0006282">
    <property type="term" value="P:regulation of DNA repair"/>
    <property type="evidence" value="ECO:0007669"/>
    <property type="project" value="UniProtKB-UniRule"/>
</dbReference>
<dbReference type="InterPro" id="IPR003783">
    <property type="entry name" value="Regulatory_RecX"/>
</dbReference>
<reference evidence="11" key="1">
    <citation type="submission" date="2016-11" db="EMBL/GenBank/DDBJ databases">
        <title>Dehalogenimonas formicexedens sp. nov., a chlorinated alkane respiring bacterium isolated from contaminated groundwater.</title>
        <authorList>
            <person name="Key T.A."/>
            <person name="Bowman K.S."/>
            <person name="Lee I."/>
            <person name="Chun J."/>
            <person name="Albuquerque L."/>
            <person name="da Costa M.S."/>
            <person name="Rainey F.A."/>
            <person name="Moe W.M."/>
        </authorList>
    </citation>
    <scope>NUCLEOTIDE SEQUENCE [LARGE SCALE GENOMIC DNA]</scope>
    <source>
        <strain evidence="11">NSZ-14</strain>
    </source>
</reference>
<evidence type="ECO:0000259" key="8">
    <source>
        <dbReference type="Pfam" id="PF21981"/>
    </source>
</evidence>
<organism evidence="10 11">
    <name type="scientific">Dehalogenimonas formicexedens</name>
    <dbReference type="NCBI Taxonomy" id="1839801"/>
    <lineage>
        <taxon>Bacteria</taxon>
        <taxon>Bacillati</taxon>
        <taxon>Chloroflexota</taxon>
        <taxon>Dehalococcoidia</taxon>
        <taxon>Dehalococcoidales</taxon>
        <taxon>Dehalococcoidaceae</taxon>
        <taxon>Dehalogenimonas</taxon>
    </lineage>
</organism>
<evidence type="ECO:0000256" key="4">
    <source>
        <dbReference type="ARBA" id="ARBA00022490"/>
    </source>
</evidence>
<dbReference type="InterPro" id="IPR036388">
    <property type="entry name" value="WH-like_DNA-bd_sf"/>
</dbReference>
<dbReference type="PANTHER" id="PTHR33602">
    <property type="entry name" value="REGULATORY PROTEIN RECX FAMILY PROTEIN"/>
    <property type="match status" value="1"/>
</dbReference>
<proteinExistence type="inferred from homology"/>
<dbReference type="Pfam" id="PF02631">
    <property type="entry name" value="RecX_HTH2"/>
    <property type="match status" value="1"/>
</dbReference>
<feature type="domain" description="RecX third three-helical" evidence="8">
    <location>
        <begin position="139"/>
        <end position="181"/>
    </location>
</feature>
<evidence type="ECO:0000256" key="1">
    <source>
        <dbReference type="ARBA" id="ARBA00004496"/>
    </source>
</evidence>
<dbReference type="InterPro" id="IPR053924">
    <property type="entry name" value="RecX_HTH_2nd"/>
</dbReference>
<dbReference type="Pfam" id="PF21982">
    <property type="entry name" value="RecX_HTH1"/>
    <property type="match status" value="1"/>
</dbReference>
<feature type="region of interest" description="Disordered" evidence="6">
    <location>
        <begin position="1"/>
        <end position="42"/>
    </location>
</feature>
<feature type="compositionally biased region" description="Basic and acidic residues" evidence="6">
    <location>
        <begin position="29"/>
        <end position="42"/>
    </location>
</feature>
<dbReference type="EMBL" id="CP018258">
    <property type="protein sequence ID" value="APV45501.1"/>
    <property type="molecule type" value="Genomic_DNA"/>
</dbReference>
<feature type="domain" description="RecX first three-helical" evidence="9">
    <location>
        <begin position="45"/>
        <end position="84"/>
    </location>
</feature>
<evidence type="ECO:0000259" key="9">
    <source>
        <dbReference type="Pfam" id="PF21982"/>
    </source>
</evidence>
<evidence type="ECO:0000256" key="5">
    <source>
        <dbReference type="HAMAP-Rule" id="MF_01114"/>
    </source>
</evidence>
<evidence type="ECO:0000259" key="7">
    <source>
        <dbReference type="Pfam" id="PF02631"/>
    </source>
</evidence>
<comment type="subcellular location">
    <subcellularLocation>
        <location evidence="1 5">Cytoplasm</location>
    </subcellularLocation>
</comment>
<evidence type="ECO:0000256" key="6">
    <source>
        <dbReference type="SAM" id="MobiDB-lite"/>
    </source>
</evidence>
<comment type="function">
    <text evidence="5">Modulates RecA activity.</text>
</comment>
<evidence type="ECO:0000256" key="2">
    <source>
        <dbReference type="ARBA" id="ARBA00009695"/>
    </source>
</evidence>
<dbReference type="Proteomes" id="UP000185934">
    <property type="component" value="Chromosome"/>
</dbReference>
<dbReference type="InterPro" id="IPR053926">
    <property type="entry name" value="RecX_HTH_1st"/>
</dbReference>
<gene>
    <name evidence="5" type="primary">recX</name>
    <name evidence="10" type="ORF">Dform_02198</name>
</gene>
<dbReference type="InterPro" id="IPR053925">
    <property type="entry name" value="RecX_HTH_3rd"/>
</dbReference>
<keyword evidence="11" id="KW-1185">Reference proteome</keyword>
<accession>A0A1P8FAM6</accession>
<comment type="similarity">
    <text evidence="2 5">Belongs to the RecX family.</text>
</comment>
<protein>
    <recommendedName>
        <fullName evidence="3 5">Regulatory protein RecX</fullName>
    </recommendedName>
</protein>
<keyword evidence="4 5" id="KW-0963">Cytoplasm</keyword>
<dbReference type="Pfam" id="PF21981">
    <property type="entry name" value="RecX_HTH3"/>
    <property type="match status" value="1"/>
</dbReference>
<feature type="domain" description="RecX second three-helical" evidence="7">
    <location>
        <begin position="91"/>
        <end position="131"/>
    </location>
</feature>
<dbReference type="PANTHER" id="PTHR33602:SF1">
    <property type="entry name" value="REGULATORY PROTEIN RECX FAMILY PROTEIN"/>
    <property type="match status" value="1"/>
</dbReference>
<dbReference type="AlphaFoldDB" id="A0A1P8FAM6"/>
<dbReference type="GO" id="GO:0005737">
    <property type="term" value="C:cytoplasm"/>
    <property type="evidence" value="ECO:0007669"/>
    <property type="project" value="UniProtKB-SubCell"/>
</dbReference>
<evidence type="ECO:0000313" key="10">
    <source>
        <dbReference type="EMBL" id="APV45501.1"/>
    </source>
</evidence>